<dbReference type="PANTHER" id="PTHR20932">
    <property type="entry name" value="LYSM AND PUTATIVE PEPTIDOGLYCAN-BINDING DOMAIN-CONTAINING PROTEIN"/>
    <property type="match status" value="1"/>
</dbReference>
<reference evidence="3" key="1">
    <citation type="journal article" date="2019" name="Science">
        <title>Mutation of a bHLH transcription factor allowed almond domestication.</title>
        <authorList>
            <person name="Sanchez-Perez R."/>
            <person name="Pavan S."/>
            <person name="Mazzeo R."/>
            <person name="Moldovan C."/>
            <person name="Aiese Cigliano R."/>
            <person name="Del Cueto J."/>
            <person name="Ricciardi F."/>
            <person name="Lotti C."/>
            <person name="Ricciardi L."/>
            <person name="Dicenta F."/>
            <person name="Lopez-Marques R.L."/>
            <person name="Lindberg Moller B."/>
        </authorList>
    </citation>
    <scope>NUCLEOTIDE SEQUENCE</scope>
</reference>
<organism evidence="3">
    <name type="scientific">Prunus dulcis</name>
    <name type="common">Almond</name>
    <name type="synonym">Amygdalus dulcis</name>
    <dbReference type="NCBI Taxonomy" id="3755"/>
    <lineage>
        <taxon>Eukaryota</taxon>
        <taxon>Viridiplantae</taxon>
        <taxon>Streptophyta</taxon>
        <taxon>Embryophyta</taxon>
        <taxon>Tracheophyta</taxon>
        <taxon>Spermatophyta</taxon>
        <taxon>Magnoliopsida</taxon>
        <taxon>eudicotyledons</taxon>
        <taxon>Gunneridae</taxon>
        <taxon>Pentapetalae</taxon>
        <taxon>rosids</taxon>
        <taxon>fabids</taxon>
        <taxon>Rosales</taxon>
        <taxon>Rosaceae</taxon>
        <taxon>Amygdaloideae</taxon>
        <taxon>Amygdaleae</taxon>
        <taxon>Prunus</taxon>
    </lineage>
</organism>
<protein>
    <submittedName>
        <fullName evidence="3">Peptidoglycan-binding LysM domain-containing protein</fullName>
    </submittedName>
</protein>
<feature type="compositionally biased region" description="Gly residues" evidence="1">
    <location>
        <begin position="20"/>
        <end position="33"/>
    </location>
</feature>
<sequence>MCRDRGRMSPSNTRSVENGNNGGGGGGGGGGGKNFIEHQVSKMDTLAGVAIKYGVEVADIKRMNGFATDLQMFALKTLKIPLPGRHPPSSPLSLRENNTEKSTPCLGRAILLEPFRSVGSKAPKERVTTAMSTLQKYYGLRSPNLGDTAEGMEMAVYRSRSSECFNDEVLLPLSESHPIKSRHSSIDVLAENGAMADYTHLAEPGNGEGEKSDEKSVRRRQKVEVDNGTGTPERLLKGENSGGSSGFSSSTGNGLAMRQKSASRAVLQSDSESGWLNSIPVGLGDSIITDEMAVVRKSSSTSSLKDQESNNTASVWPTSRWSLKQDLQALSTATMARPIFDGLPKPITGRWKAALD</sequence>
<accession>A0A4Y1RIV0</accession>
<dbReference type="InterPro" id="IPR018392">
    <property type="entry name" value="LysM"/>
</dbReference>
<dbReference type="Gene3D" id="3.10.350.10">
    <property type="entry name" value="LysM domain"/>
    <property type="match status" value="1"/>
</dbReference>
<dbReference type="SUPFAM" id="SSF54106">
    <property type="entry name" value="LysM domain"/>
    <property type="match status" value="1"/>
</dbReference>
<feature type="domain" description="LysM" evidence="2">
    <location>
        <begin position="36"/>
        <end position="80"/>
    </location>
</feature>
<evidence type="ECO:0000256" key="1">
    <source>
        <dbReference type="SAM" id="MobiDB-lite"/>
    </source>
</evidence>
<dbReference type="InterPro" id="IPR045030">
    <property type="entry name" value="LYSM1-4"/>
</dbReference>
<dbReference type="PANTHER" id="PTHR20932:SF36">
    <property type="entry name" value="OS03G0110600 PROTEIN"/>
    <property type="match status" value="1"/>
</dbReference>
<gene>
    <name evidence="3" type="ORF">Prudu_015324</name>
</gene>
<proteinExistence type="predicted"/>
<evidence type="ECO:0000259" key="2">
    <source>
        <dbReference type="PROSITE" id="PS51782"/>
    </source>
</evidence>
<dbReference type="InterPro" id="IPR036779">
    <property type="entry name" value="LysM_dom_sf"/>
</dbReference>
<name>A0A4Y1RIV0_PRUDU</name>
<dbReference type="Pfam" id="PF01476">
    <property type="entry name" value="LysM"/>
    <property type="match status" value="1"/>
</dbReference>
<dbReference type="CDD" id="cd00118">
    <property type="entry name" value="LysM"/>
    <property type="match status" value="1"/>
</dbReference>
<feature type="region of interest" description="Disordered" evidence="1">
    <location>
        <begin position="200"/>
        <end position="264"/>
    </location>
</feature>
<dbReference type="PROSITE" id="PS51782">
    <property type="entry name" value="LYSM"/>
    <property type="match status" value="1"/>
</dbReference>
<dbReference type="EMBL" id="AP019301">
    <property type="protein sequence ID" value="BBH04242.1"/>
    <property type="molecule type" value="Genomic_DNA"/>
</dbReference>
<feature type="region of interest" description="Disordered" evidence="1">
    <location>
        <begin position="1"/>
        <end position="36"/>
    </location>
</feature>
<dbReference type="SMART" id="SM00257">
    <property type="entry name" value="LysM"/>
    <property type="match status" value="1"/>
</dbReference>
<dbReference type="AlphaFoldDB" id="A0A4Y1RIV0"/>
<evidence type="ECO:0000313" key="3">
    <source>
        <dbReference type="EMBL" id="BBH04242.1"/>
    </source>
</evidence>